<dbReference type="AlphaFoldDB" id="A0A517SHD5"/>
<dbReference type="PANTHER" id="PTHR35889">
    <property type="entry name" value="CYCLOINULO-OLIGOSACCHARIDE FRUCTANOTRANSFERASE-RELATED"/>
    <property type="match status" value="1"/>
</dbReference>
<evidence type="ECO:0000313" key="6">
    <source>
        <dbReference type="Proteomes" id="UP000315700"/>
    </source>
</evidence>
<dbReference type="InterPro" id="IPR011444">
    <property type="entry name" value="DUF1549"/>
</dbReference>
<keyword evidence="1" id="KW-0732">Signal</keyword>
<dbReference type="Pfam" id="PF07635">
    <property type="entry name" value="PSCyt1"/>
    <property type="match status" value="1"/>
</dbReference>
<dbReference type="EMBL" id="CP036271">
    <property type="protein sequence ID" value="QDT55525.1"/>
    <property type="molecule type" value="Genomic_DNA"/>
</dbReference>
<evidence type="ECO:0000313" key="5">
    <source>
        <dbReference type="EMBL" id="QDT55525.1"/>
    </source>
</evidence>
<evidence type="ECO:0000259" key="3">
    <source>
        <dbReference type="Pfam" id="PF07587"/>
    </source>
</evidence>
<name>A0A517SHD5_9PLAN</name>
<feature type="domain" description="Cytochrome C Planctomycete-type" evidence="4">
    <location>
        <begin position="41"/>
        <end position="99"/>
    </location>
</feature>
<dbReference type="RefSeq" id="WP_145031399.1">
    <property type="nucleotide sequence ID" value="NZ_CP036271.1"/>
</dbReference>
<dbReference type="KEGG" id="ccos:Pan44_35690"/>
<organism evidence="5 6">
    <name type="scientific">Caulifigura coniformis</name>
    <dbReference type="NCBI Taxonomy" id="2527983"/>
    <lineage>
        <taxon>Bacteria</taxon>
        <taxon>Pseudomonadati</taxon>
        <taxon>Planctomycetota</taxon>
        <taxon>Planctomycetia</taxon>
        <taxon>Planctomycetales</taxon>
        <taxon>Planctomycetaceae</taxon>
        <taxon>Caulifigura</taxon>
    </lineage>
</organism>
<protein>
    <submittedName>
        <fullName evidence="5">Planctomycete cytochrome C</fullName>
    </submittedName>
</protein>
<dbReference type="OrthoDB" id="127107at2"/>
<reference evidence="5 6" key="1">
    <citation type="submission" date="2019-02" db="EMBL/GenBank/DDBJ databases">
        <title>Deep-cultivation of Planctomycetes and their phenomic and genomic characterization uncovers novel biology.</title>
        <authorList>
            <person name="Wiegand S."/>
            <person name="Jogler M."/>
            <person name="Boedeker C."/>
            <person name="Pinto D."/>
            <person name="Vollmers J."/>
            <person name="Rivas-Marin E."/>
            <person name="Kohn T."/>
            <person name="Peeters S.H."/>
            <person name="Heuer A."/>
            <person name="Rast P."/>
            <person name="Oberbeckmann S."/>
            <person name="Bunk B."/>
            <person name="Jeske O."/>
            <person name="Meyerdierks A."/>
            <person name="Storesund J.E."/>
            <person name="Kallscheuer N."/>
            <person name="Luecker S."/>
            <person name="Lage O.M."/>
            <person name="Pohl T."/>
            <person name="Merkel B.J."/>
            <person name="Hornburger P."/>
            <person name="Mueller R.-W."/>
            <person name="Bruemmer F."/>
            <person name="Labrenz M."/>
            <person name="Spormann A.M."/>
            <person name="Op den Camp H."/>
            <person name="Overmann J."/>
            <person name="Amann R."/>
            <person name="Jetten M.S.M."/>
            <person name="Mascher T."/>
            <person name="Medema M.H."/>
            <person name="Devos D.P."/>
            <person name="Kaster A.-K."/>
            <person name="Ovreas L."/>
            <person name="Rohde M."/>
            <person name="Galperin M.Y."/>
            <person name="Jogler C."/>
        </authorList>
    </citation>
    <scope>NUCLEOTIDE SEQUENCE [LARGE SCALE GENOMIC DNA]</scope>
    <source>
        <strain evidence="5 6">Pan44</strain>
    </source>
</reference>
<sequence length="713" mass="80032" precursor="true">MTRICVAVLLLATCAPTLLWAEETPDEFFERKIRPVLVQHCYRCHSADGDSLKANLFLDSRDGMRRGGDSGPAVVPGDLKKSLLIDALRYESIEMPPSGKLPENVIADFVTWVEMGAPDPRKDGPAAAAMPVTASTIDWTTAREFWSFRKPEAHPQPRVSAPDWVSRPLDGFILEKLDRAGLKPAEEADRRMLIRRVTFDLTGLSPTPADVDAFVADDSPEAYENVVDRLLAAPQYGERWARLWLDIARYAEDQAHIVGSNRELCYPNAYRYRDWVIAALNSDLPYDEFIRRQLAADLIAPDDQESHVALGFIGLGPKYYRRGSPEVMAEEWEDRVDTVTRGLLGLTVACARCHHHKYDPIPTEDYYALAGVFASTEMFNRPLTEAAETTKGGQSKKADEALHIVRDLKPHDIEVMIRGDVSKKGPKVERHFLTALSNDVPSPLQNGSGRLDLAKAIASRENPLTARVIVNRVWAQFFKTVLVKTMSNFGALGDAPTHPELLDDIAVRFMDNGWSLKWLVREIALSSTYRQSSHAAPESLQADPENRLLSRMPRRRLSVEAWRDAVMAASGELDPSVYGVSIDPMNVEARRRTVYAEISRLELNKLLALFDFPDPNTHNPQRNATTTPLQKLFVLNNPFMLRHAEKLRDRVAVQAGDDAPLRVVLAYRLVFGRMPTADEQQLASEFLGDMPSAERWTEYTHALLASNEFLILD</sequence>
<proteinExistence type="predicted"/>
<evidence type="ECO:0000259" key="4">
    <source>
        <dbReference type="Pfam" id="PF07635"/>
    </source>
</evidence>
<accession>A0A517SHD5</accession>
<dbReference type="PANTHER" id="PTHR35889:SF3">
    <property type="entry name" value="F-BOX DOMAIN-CONTAINING PROTEIN"/>
    <property type="match status" value="1"/>
</dbReference>
<gene>
    <name evidence="5" type="ORF">Pan44_35690</name>
</gene>
<dbReference type="Pfam" id="PF07587">
    <property type="entry name" value="PSD1"/>
    <property type="match status" value="1"/>
</dbReference>
<feature type="domain" description="DUF1549" evidence="2">
    <location>
        <begin position="168"/>
        <end position="377"/>
    </location>
</feature>
<feature type="domain" description="DUF1553" evidence="3">
    <location>
        <begin position="449"/>
        <end position="687"/>
    </location>
</feature>
<evidence type="ECO:0000259" key="2">
    <source>
        <dbReference type="Pfam" id="PF07583"/>
    </source>
</evidence>
<dbReference type="InParanoid" id="A0A517SHD5"/>
<dbReference type="Proteomes" id="UP000315700">
    <property type="component" value="Chromosome"/>
</dbReference>
<dbReference type="InterPro" id="IPR022655">
    <property type="entry name" value="DUF1553"/>
</dbReference>
<keyword evidence="6" id="KW-1185">Reference proteome</keyword>
<evidence type="ECO:0000256" key="1">
    <source>
        <dbReference type="SAM" id="SignalP"/>
    </source>
</evidence>
<feature type="signal peptide" evidence="1">
    <location>
        <begin position="1"/>
        <end position="21"/>
    </location>
</feature>
<dbReference type="InterPro" id="IPR011429">
    <property type="entry name" value="Cyt_c_Planctomycete-type"/>
</dbReference>
<dbReference type="Pfam" id="PF07583">
    <property type="entry name" value="PSCyt2"/>
    <property type="match status" value="1"/>
</dbReference>
<feature type="chain" id="PRO_5022165233" evidence="1">
    <location>
        <begin position="22"/>
        <end position="713"/>
    </location>
</feature>